<dbReference type="OrthoDB" id="1198548at2"/>
<keyword evidence="3" id="KW-1185">Reference proteome</keyword>
<keyword evidence="1" id="KW-0732">Signal</keyword>
<accession>A0A1Y2PH02</accession>
<feature type="signal peptide" evidence="1">
    <location>
        <begin position="1"/>
        <end position="22"/>
    </location>
</feature>
<dbReference type="STRING" id="1635173.WH52_04830"/>
<proteinExistence type="predicted"/>
<evidence type="ECO:0000313" key="3">
    <source>
        <dbReference type="Proteomes" id="UP000194221"/>
    </source>
</evidence>
<comment type="caution">
    <text evidence="2">The sequence shown here is derived from an EMBL/GenBank/DDBJ whole genome shotgun (WGS) entry which is preliminary data.</text>
</comment>
<organism evidence="2 3">
    <name type="scientific">Tenacibaculum holothuriorum</name>
    <dbReference type="NCBI Taxonomy" id="1635173"/>
    <lineage>
        <taxon>Bacteria</taxon>
        <taxon>Pseudomonadati</taxon>
        <taxon>Bacteroidota</taxon>
        <taxon>Flavobacteriia</taxon>
        <taxon>Flavobacteriales</taxon>
        <taxon>Flavobacteriaceae</taxon>
        <taxon>Tenacibaculum</taxon>
    </lineage>
</organism>
<dbReference type="RefSeq" id="WP_086029804.1">
    <property type="nucleotide sequence ID" value="NZ_LAPZ01000002.1"/>
</dbReference>
<evidence type="ECO:0008006" key="4">
    <source>
        <dbReference type="Google" id="ProtNLM"/>
    </source>
</evidence>
<name>A0A1Y2PH02_9FLAO</name>
<reference evidence="2 3" key="1">
    <citation type="submission" date="2015-03" db="EMBL/GenBank/DDBJ databases">
        <title>Genome sequence of Tenacibaculum sp. S2-2, isolated from intestinal microbiota of sea cucumber, Apostichopus japonicas.</title>
        <authorList>
            <person name="Shao Z."/>
            <person name="Wang L."/>
            <person name="Li X."/>
        </authorList>
    </citation>
    <scope>NUCLEOTIDE SEQUENCE [LARGE SCALE GENOMIC DNA]</scope>
    <source>
        <strain evidence="2 3">S2-2</strain>
    </source>
</reference>
<evidence type="ECO:0000256" key="1">
    <source>
        <dbReference type="SAM" id="SignalP"/>
    </source>
</evidence>
<dbReference type="EMBL" id="LAPZ01000002">
    <property type="protein sequence ID" value="OSY88989.1"/>
    <property type="molecule type" value="Genomic_DNA"/>
</dbReference>
<dbReference type="AlphaFoldDB" id="A0A1Y2PH02"/>
<dbReference type="Proteomes" id="UP000194221">
    <property type="component" value="Unassembled WGS sequence"/>
</dbReference>
<dbReference type="InParanoid" id="A0A1Y2PH02"/>
<sequence>MKLLFYKVCLVFFTLTTINSFAQTTIYKNSFSAKSLDFNLKNIPVKFIESKDDKIHFNFSIHFKNYTHKQQDSIKSLFNFDIETRNNKLFVSIKSKNNLTTIQYINSEIKTKELSKILTKYVKSNIALNKEYQTKQDFLNYFNTEEKRIEDYTKTLKKDYSLKDNVLVSSPDFIISVPRKLLSNFYLNADNCNIKMNDLTLKQSKVFVNDSSIKIKKTENSNITIHNGTGFIKELESTIATLRNNSSFKIGILSNSNLITENTRLNIGEITKFSDIKDYNSKFIFNNFGSNFDTFNFKGEYSNLKIYPPKNDYTLKAYGNSCSFIINGITSKYGNKKGDKKYLMLKVKRKMKKDFAGNIKFDVINSIITFKDS</sequence>
<feature type="chain" id="PRO_5012282489" description="Adhesin domain-containing protein" evidence="1">
    <location>
        <begin position="23"/>
        <end position="373"/>
    </location>
</feature>
<evidence type="ECO:0000313" key="2">
    <source>
        <dbReference type="EMBL" id="OSY88989.1"/>
    </source>
</evidence>
<protein>
    <recommendedName>
        <fullName evidence="4">Adhesin domain-containing protein</fullName>
    </recommendedName>
</protein>
<gene>
    <name evidence="2" type="ORF">WH52_04830</name>
</gene>